<feature type="chain" id="PRO_5018173088" evidence="1">
    <location>
        <begin position="20"/>
        <end position="261"/>
    </location>
</feature>
<evidence type="ECO:0000256" key="1">
    <source>
        <dbReference type="SAM" id="SignalP"/>
    </source>
</evidence>
<reference evidence="2 3" key="1">
    <citation type="submission" date="2018-11" db="EMBL/GenBank/DDBJ databases">
        <title>Rufibacter latericius sp. nov., isolated from water in Baiyang Lake.</title>
        <authorList>
            <person name="Yang Y."/>
        </authorList>
    </citation>
    <scope>NUCLEOTIDE SEQUENCE [LARGE SCALE GENOMIC DNA]</scope>
    <source>
        <strain evidence="2 3">R-22-1c-1</strain>
    </source>
</reference>
<dbReference type="InterPro" id="IPR025737">
    <property type="entry name" value="FApF"/>
</dbReference>
<proteinExistence type="predicted"/>
<keyword evidence="1" id="KW-0732">Signal</keyword>
<organism evidence="2 3">
    <name type="scientific">Rufibacter latericius</name>
    <dbReference type="NCBI Taxonomy" id="2487040"/>
    <lineage>
        <taxon>Bacteria</taxon>
        <taxon>Pseudomonadati</taxon>
        <taxon>Bacteroidota</taxon>
        <taxon>Cytophagia</taxon>
        <taxon>Cytophagales</taxon>
        <taxon>Hymenobacteraceae</taxon>
        <taxon>Rufibacter</taxon>
    </lineage>
</organism>
<evidence type="ECO:0000313" key="3">
    <source>
        <dbReference type="Proteomes" id="UP000272117"/>
    </source>
</evidence>
<dbReference type="Proteomes" id="UP000272117">
    <property type="component" value="Unassembled WGS sequence"/>
</dbReference>
<accession>A0A3M9MEF8</accession>
<name>A0A3M9MEF8_9BACT</name>
<evidence type="ECO:0000313" key="2">
    <source>
        <dbReference type="EMBL" id="RNI23008.1"/>
    </source>
</evidence>
<dbReference type="AlphaFoldDB" id="A0A3M9MEF8"/>
<sequence length="261" mass="29453">MKKTLLLSFFAFFHLRAFAQQETLLEFETDRPTKTEASSVVPRGYFQLETGFQYQRLKHESLEDKQWLYPQALLRIGLLPAAEFRVEATYRQETNQISENLFRENKGLSTLRVGTKVNVLESQGVLPTVSVLAMLELPWEADAFKPNKVAPEVMLLLTNGLSEKVKLQYNAGFQRQREDEEMENKLQYSAALCGKLSEKVTVAAEFFGEKPNHSHAENQIDGSIQFLLLPNLQVDAIVGTGVSSHAPDLFTGGGLSFRLPR</sequence>
<keyword evidence="3" id="KW-1185">Reference proteome</keyword>
<feature type="signal peptide" evidence="1">
    <location>
        <begin position="1"/>
        <end position="19"/>
    </location>
</feature>
<gene>
    <name evidence="2" type="ORF">EFB08_19630</name>
</gene>
<protein>
    <submittedName>
        <fullName evidence="2">Transporter</fullName>
    </submittedName>
</protein>
<dbReference type="EMBL" id="RJJD01000019">
    <property type="protein sequence ID" value="RNI23008.1"/>
    <property type="molecule type" value="Genomic_DNA"/>
</dbReference>
<comment type="caution">
    <text evidence="2">The sequence shown here is derived from an EMBL/GenBank/DDBJ whole genome shotgun (WGS) entry which is preliminary data.</text>
</comment>
<dbReference type="Pfam" id="PF13557">
    <property type="entry name" value="Phenol_MetA_deg"/>
    <property type="match status" value="1"/>
</dbReference>
<dbReference type="RefSeq" id="WP_123128685.1">
    <property type="nucleotide sequence ID" value="NZ_RJJD01000019.1"/>
</dbReference>
<dbReference type="OrthoDB" id="1014491at2"/>